<organism evidence="3 4">
    <name type="scientific">Fistulifera solaris</name>
    <name type="common">Oleaginous diatom</name>
    <dbReference type="NCBI Taxonomy" id="1519565"/>
    <lineage>
        <taxon>Eukaryota</taxon>
        <taxon>Sar</taxon>
        <taxon>Stramenopiles</taxon>
        <taxon>Ochrophyta</taxon>
        <taxon>Bacillariophyta</taxon>
        <taxon>Bacillariophyceae</taxon>
        <taxon>Bacillariophycidae</taxon>
        <taxon>Naviculales</taxon>
        <taxon>Naviculaceae</taxon>
        <taxon>Fistulifera</taxon>
    </lineage>
</organism>
<dbReference type="InParanoid" id="A0A1Z5JY92"/>
<feature type="chain" id="PRO_5012238745" description="CNNM transmembrane domain-containing protein" evidence="2">
    <location>
        <begin position="20"/>
        <end position="284"/>
    </location>
</feature>
<name>A0A1Z5JY92_FISSO</name>
<evidence type="ECO:0000313" key="3">
    <source>
        <dbReference type="EMBL" id="GAX18856.1"/>
    </source>
</evidence>
<dbReference type="EMBL" id="BDSP01000132">
    <property type="protein sequence ID" value="GAX18856.1"/>
    <property type="molecule type" value="Genomic_DNA"/>
</dbReference>
<protein>
    <recommendedName>
        <fullName evidence="5">CNNM transmembrane domain-containing protein</fullName>
    </recommendedName>
</protein>
<evidence type="ECO:0000256" key="2">
    <source>
        <dbReference type="SAM" id="SignalP"/>
    </source>
</evidence>
<dbReference type="AlphaFoldDB" id="A0A1Z5JY92"/>
<evidence type="ECO:0000313" key="4">
    <source>
        <dbReference type="Proteomes" id="UP000198406"/>
    </source>
</evidence>
<reference evidence="3 4" key="1">
    <citation type="journal article" date="2015" name="Plant Cell">
        <title>Oil accumulation by the oleaginous diatom Fistulifera solaris as revealed by the genome and transcriptome.</title>
        <authorList>
            <person name="Tanaka T."/>
            <person name="Maeda Y."/>
            <person name="Veluchamy A."/>
            <person name="Tanaka M."/>
            <person name="Abida H."/>
            <person name="Marechal E."/>
            <person name="Bowler C."/>
            <person name="Muto M."/>
            <person name="Sunaga Y."/>
            <person name="Tanaka M."/>
            <person name="Yoshino T."/>
            <person name="Taniguchi T."/>
            <person name="Fukuda Y."/>
            <person name="Nemoto M."/>
            <person name="Matsumoto M."/>
            <person name="Wong P.S."/>
            <person name="Aburatani S."/>
            <person name="Fujibuchi W."/>
        </authorList>
    </citation>
    <scope>NUCLEOTIDE SEQUENCE [LARGE SCALE GENOMIC DNA]</scope>
    <source>
        <strain evidence="3 4">JPCC DA0580</strain>
    </source>
</reference>
<evidence type="ECO:0000256" key="1">
    <source>
        <dbReference type="SAM" id="Phobius"/>
    </source>
</evidence>
<keyword evidence="1" id="KW-1133">Transmembrane helix</keyword>
<accession>A0A1Z5JY92</accession>
<feature type="transmembrane region" description="Helical" evidence="1">
    <location>
        <begin position="243"/>
        <end position="267"/>
    </location>
</feature>
<gene>
    <name evidence="3" type="ORF">FisN_26Hh158</name>
</gene>
<proteinExistence type="predicted"/>
<keyword evidence="4" id="KW-1185">Reference proteome</keyword>
<keyword evidence="2" id="KW-0732">Signal</keyword>
<evidence type="ECO:0008006" key="5">
    <source>
        <dbReference type="Google" id="ProtNLM"/>
    </source>
</evidence>
<keyword evidence="1" id="KW-0472">Membrane</keyword>
<feature type="signal peptide" evidence="2">
    <location>
        <begin position="1"/>
        <end position="19"/>
    </location>
</feature>
<dbReference type="OrthoDB" id="64747at2759"/>
<keyword evidence="1" id="KW-0812">Transmembrane</keyword>
<comment type="caution">
    <text evidence="3">The sequence shown here is derived from an EMBL/GenBank/DDBJ whole genome shotgun (WGS) entry which is preliminary data.</text>
</comment>
<sequence length="284" mass="31604">MKSHILVFWLSCLFATTTAAPALVWKNGASPTPTMHHSEEISIQSLLPQEQGVVFVLQRLPNGEEALTSMASQLTQTAAVPAHCQHHSVTGVTSAHLLARSVPKAAEVTLEEYLQLPQVIQQLKTSQGKVSMKSKQRAQTLETATVLFVTVDTTEQDRLDPALVQAIHQEPHVVLTAVRSLQEINHEKEQAMQYTMQMHREAARRRLEEDADQQGQDNAQENMQINNNNQYEYMNLVHMTPNILSGILFTILFATITLIGITCMGSIQGQDVYVKKMPSIGREA</sequence>
<dbReference type="Proteomes" id="UP000198406">
    <property type="component" value="Unassembled WGS sequence"/>
</dbReference>